<evidence type="ECO:0000313" key="3">
    <source>
        <dbReference type="Proteomes" id="UP001139955"/>
    </source>
</evidence>
<organism evidence="2 3">
    <name type="scientific">Pseudomonas koreensis</name>
    <dbReference type="NCBI Taxonomy" id="198620"/>
    <lineage>
        <taxon>Bacteria</taxon>
        <taxon>Pseudomonadati</taxon>
        <taxon>Pseudomonadota</taxon>
        <taxon>Gammaproteobacteria</taxon>
        <taxon>Pseudomonadales</taxon>
        <taxon>Pseudomonadaceae</taxon>
        <taxon>Pseudomonas</taxon>
    </lineage>
</organism>
<dbReference type="GO" id="GO:0016747">
    <property type="term" value="F:acyltransferase activity, transferring groups other than amino-acyl groups"/>
    <property type="evidence" value="ECO:0007669"/>
    <property type="project" value="InterPro"/>
</dbReference>
<reference evidence="2" key="2">
    <citation type="journal article" date="2023" name="mSystems">
        <title>Charting the Lipopeptidome of Nonpathogenic Pseudomonas.</title>
        <authorList>
            <person name="Cesa-Luna C."/>
            <person name="Geudens N."/>
            <person name="Girard L."/>
            <person name="De Roo V."/>
            <person name="Maklad H.R."/>
            <person name="Martins J.C."/>
            <person name="Hofte M."/>
            <person name="De Mot R."/>
        </authorList>
    </citation>
    <scope>NUCLEOTIDE SEQUENCE</scope>
    <source>
        <strain evidence="2">B1M3-32</strain>
    </source>
</reference>
<dbReference type="InterPro" id="IPR016181">
    <property type="entry name" value="Acyl_CoA_acyltransferase"/>
</dbReference>
<gene>
    <name evidence="2" type="ORF">OC940_09180</name>
</gene>
<keyword evidence="3" id="KW-1185">Reference proteome</keyword>
<name>A0A9X3BBC3_9PSED</name>
<dbReference type="PROSITE" id="PS51186">
    <property type="entry name" value="GNAT"/>
    <property type="match status" value="1"/>
</dbReference>
<dbReference type="EMBL" id="JAOSKY010000004">
    <property type="protein sequence ID" value="MCU7247969.1"/>
    <property type="molecule type" value="Genomic_DNA"/>
</dbReference>
<dbReference type="Gene3D" id="3.40.630.30">
    <property type="match status" value="1"/>
</dbReference>
<protein>
    <submittedName>
        <fullName evidence="2">GNAT family N-acetyltransferase</fullName>
    </submittedName>
</protein>
<dbReference type="SUPFAM" id="SSF55729">
    <property type="entry name" value="Acyl-CoA N-acyltransferases (Nat)"/>
    <property type="match status" value="1"/>
</dbReference>
<dbReference type="InterPro" id="IPR000182">
    <property type="entry name" value="GNAT_dom"/>
</dbReference>
<dbReference type="RefSeq" id="WP_301621675.1">
    <property type="nucleotide sequence ID" value="NZ_JAOSKY010000004.1"/>
</dbReference>
<accession>A0A9X3BBC3</accession>
<dbReference type="Pfam" id="PF00583">
    <property type="entry name" value="Acetyltransf_1"/>
    <property type="match status" value="1"/>
</dbReference>
<dbReference type="Proteomes" id="UP001139955">
    <property type="component" value="Unassembled WGS sequence"/>
</dbReference>
<evidence type="ECO:0000259" key="1">
    <source>
        <dbReference type="PROSITE" id="PS51186"/>
    </source>
</evidence>
<dbReference type="CDD" id="cd04301">
    <property type="entry name" value="NAT_SF"/>
    <property type="match status" value="1"/>
</dbReference>
<comment type="caution">
    <text evidence="2">The sequence shown here is derived from an EMBL/GenBank/DDBJ whole genome shotgun (WGS) entry which is preliminary data.</text>
</comment>
<evidence type="ECO:0000313" key="2">
    <source>
        <dbReference type="EMBL" id="MCU7247969.1"/>
    </source>
</evidence>
<feature type="domain" description="N-acetyltransferase" evidence="1">
    <location>
        <begin position="3"/>
        <end position="144"/>
    </location>
</feature>
<dbReference type="AlphaFoldDB" id="A0A9X3BBC3"/>
<reference evidence="2" key="1">
    <citation type="submission" date="2022-09" db="EMBL/GenBank/DDBJ databases">
        <authorList>
            <person name="Cesa-Luna C."/>
            <person name="Girard L."/>
            <person name="Lood C."/>
            <person name="Hofte M."/>
            <person name="De Mot R."/>
        </authorList>
    </citation>
    <scope>NUCLEOTIDE SEQUENCE</scope>
    <source>
        <strain evidence="2">B1M3-32</strain>
    </source>
</reference>
<sequence length="145" mass="16213">MKWHIRQAVLSDLEGLFRIDSIAVNDPERRAWIERAVDSLACWVACETSESGIPVGYGCLDKSFFGQWFIPLVTVSQAYRRSGVGRQIVACLERVSCAEKIFTSTNTSNAPARQLLMQLGYQHSGVVENLDPGDPEMIFVRFLGD</sequence>
<proteinExistence type="predicted"/>